<dbReference type="SMART" id="SM00487">
    <property type="entry name" value="DEXDc"/>
    <property type="match status" value="1"/>
</dbReference>
<dbReference type="HOGENOM" id="CLU_009736_3_0_11"/>
<organism evidence="11 12">
    <name type="scientific">Slackia piriformis YIT 12062</name>
    <dbReference type="NCBI Taxonomy" id="742818"/>
    <lineage>
        <taxon>Bacteria</taxon>
        <taxon>Bacillati</taxon>
        <taxon>Actinomycetota</taxon>
        <taxon>Coriobacteriia</taxon>
        <taxon>Eggerthellales</taxon>
        <taxon>Eggerthellaceae</taxon>
        <taxon>Slackia</taxon>
    </lineage>
</organism>
<dbReference type="InterPro" id="IPR001650">
    <property type="entry name" value="Helicase_C-like"/>
</dbReference>
<dbReference type="eggNOG" id="COG0514">
    <property type="taxonomic scope" value="Bacteria"/>
</dbReference>
<dbReference type="GO" id="GO:0006310">
    <property type="term" value="P:DNA recombination"/>
    <property type="evidence" value="ECO:0007669"/>
    <property type="project" value="InterPro"/>
</dbReference>
<dbReference type="NCBIfam" id="TIGR00644">
    <property type="entry name" value="recJ"/>
    <property type="match status" value="1"/>
</dbReference>
<keyword evidence="5" id="KW-0378">Hydrolase</keyword>
<protein>
    <recommendedName>
        <fullName evidence="2">Single-stranded-DNA-specific exonuclease RecJ</fullName>
    </recommendedName>
</protein>
<dbReference type="PATRIC" id="fig|742818.3.peg.1481"/>
<sequence length="1154" mass="125136">MTAQFHVASTDETLVSSFQQEFGLPRFIAKTMAAHGIESIQEAEAFLSPDLARDWRNPYEIPDMDRAADRLEEAVRSGQKILIFGDFDLDGISATTVLTRGLRALGANVTPLIPKRFEEGYGLTSAALERAKGYDPDLIVTVDCGISCKEEVEAVKADGIDVVITDHHEPGSTVPEGVPVADPKCDPKCESSILAGVGVALKMVQVLGGRLGKPHLWRDYTDFATLGTVADLMPLRGENRALVADGIEKMNKHPRPCIAALVGVCNVAGKPLSSTNLSFSLIPRLNAAGRMGIADLALELLMTDDFEAAQAKAAELDRVNDERRAIEADLAEEARAKADAIYDGQRALVVAGEGWHEGVKGIVASRLVNAFGVPSLLFTIEDGEARGSGRSVGQVNLFKAVESASDILTRFGGHGAAVGVTLPADKLPEFSERLRAYMDELPEDSFHPLIEIDSMVNLSELTIENVEELDRLAPFGQENLTPRYLARNVRLANCRAVGAGKNHLACTLTDGASSVDAIMFHCDGIDSLMACGSVVDAAFQVQIDEWRGRRTVKCMLDAIEPACPCPALRACLPSEDVDFIQELCEATQEMEETADCGCASERCRRREQWEEIARREPEALTGRLVEACIGKRALHPSQERALKCLAEGVNTLAVMGTGRGKSLIFQIHAARCALSQGKASILVYPLRALISDQEFHLNALFEQFGLRAAALTGETPSAQRGAVYEGLSSGGIDVVLTTPEYLACHADDVSACGRIGFMVVDEAHHMAQAGAGKRPAYDVLGAFARKLADPVVLAVTATAPIDVASYIVQSLGIQAVVRDEADRCNLTVDDHRSLRDKDSYLARIVASGEKTIVYVNSRMGSVDLTRHLRAMVPQVAMQVGFYNAGLSRDERLRIERLFRENVLRVLVCTSAFGEGIDIPDVRHVVLYGMPFSEIEFNQMSGRAGRNGGDATVHLLFGSRDAASNRGVLNQGTPEHDAMAQIYRELRRMQREAAQGVAVGSSGAFVPVRGRESAVAGDESRMEKDVVSVSTHDGDVFFTMTTDGLAHICTQRSPHFPITPDMCACGLAVFEELGLVRMRSCSCACDQRYEVHVCDFGGKVELGDSVRYREGMGEAEAFAHFTEWVMRSPASVLRDRIIRPILPDDMQGEGGRDVR</sequence>
<evidence type="ECO:0000256" key="6">
    <source>
        <dbReference type="ARBA" id="ARBA00022839"/>
    </source>
</evidence>
<dbReference type="SUPFAM" id="SSF52540">
    <property type="entry name" value="P-loop containing nucleoside triphosphate hydrolases"/>
    <property type="match status" value="1"/>
</dbReference>
<dbReference type="InParanoid" id="K0YJU0"/>
<dbReference type="GO" id="GO:0003676">
    <property type="term" value="F:nucleic acid binding"/>
    <property type="evidence" value="ECO:0007669"/>
    <property type="project" value="InterPro"/>
</dbReference>
<feature type="coiled-coil region" evidence="8">
    <location>
        <begin position="309"/>
        <end position="336"/>
    </location>
</feature>
<keyword evidence="7" id="KW-0067">ATP-binding</keyword>
<evidence type="ECO:0000256" key="5">
    <source>
        <dbReference type="ARBA" id="ARBA00022801"/>
    </source>
</evidence>
<dbReference type="AlphaFoldDB" id="K0YJU0"/>
<proteinExistence type="inferred from homology"/>
<evidence type="ECO:0000313" key="11">
    <source>
        <dbReference type="EMBL" id="EJZ83882.1"/>
    </source>
</evidence>
<dbReference type="GO" id="GO:0008409">
    <property type="term" value="F:5'-3' exonuclease activity"/>
    <property type="evidence" value="ECO:0007669"/>
    <property type="project" value="InterPro"/>
</dbReference>
<dbReference type="GO" id="GO:0006281">
    <property type="term" value="P:DNA repair"/>
    <property type="evidence" value="ECO:0007669"/>
    <property type="project" value="InterPro"/>
</dbReference>
<dbReference type="Pfam" id="PF00271">
    <property type="entry name" value="Helicase_C"/>
    <property type="match status" value="1"/>
</dbReference>
<dbReference type="Gene3D" id="3.90.1640.30">
    <property type="match status" value="1"/>
</dbReference>
<dbReference type="InterPro" id="IPR004610">
    <property type="entry name" value="RecJ"/>
</dbReference>
<accession>K0YJU0</accession>
<evidence type="ECO:0000256" key="4">
    <source>
        <dbReference type="ARBA" id="ARBA00022741"/>
    </source>
</evidence>
<gene>
    <name evidence="11" type="ORF">HMPREF9451_01404</name>
</gene>
<evidence type="ECO:0000259" key="10">
    <source>
        <dbReference type="PROSITE" id="PS51194"/>
    </source>
</evidence>
<comment type="caution">
    <text evidence="11">The sequence shown here is derived from an EMBL/GenBank/DDBJ whole genome shotgun (WGS) entry which is preliminary data.</text>
</comment>
<keyword evidence="4" id="KW-0547">Nucleotide-binding</keyword>
<dbReference type="Gene3D" id="3.10.310.30">
    <property type="match status" value="1"/>
</dbReference>
<feature type="domain" description="Helicase ATP-binding" evidence="9">
    <location>
        <begin position="642"/>
        <end position="817"/>
    </location>
</feature>
<evidence type="ECO:0000259" key="9">
    <source>
        <dbReference type="PROSITE" id="PS51192"/>
    </source>
</evidence>
<comment type="similarity">
    <text evidence="1">Belongs to the RecJ family.</text>
</comment>
<dbReference type="InterPro" id="IPR003156">
    <property type="entry name" value="DHHA1_dom"/>
</dbReference>
<keyword evidence="8" id="KW-0175">Coiled coil</keyword>
<dbReference type="OrthoDB" id="9809852at2"/>
<dbReference type="InterPro" id="IPR038763">
    <property type="entry name" value="DHH_sf"/>
</dbReference>
<dbReference type="Proteomes" id="UP000006069">
    <property type="component" value="Unassembled WGS sequence"/>
</dbReference>
<dbReference type="RefSeq" id="WP_009139601.1">
    <property type="nucleotide sequence ID" value="NZ_JH815198.1"/>
</dbReference>
<evidence type="ECO:0000313" key="12">
    <source>
        <dbReference type="Proteomes" id="UP000006069"/>
    </source>
</evidence>
<evidence type="ECO:0000256" key="7">
    <source>
        <dbReference type="ARBA" id="ARBA00022840"/>
    </source>
</evidence>
<evidence type="ECO:0000256" key="8">
    <source>
        <dbReference type="SAM" id="Coils"/>
    </source>
</evidence>
<dbReference type="PROSITE" id="PS51194">
    <property type="entry name" value="HELICASE_CTER"/>
    <property type="match status" value="1"/>
</dbReference>
<dbReference type="SMART" id="SM00490">
    <property type="entry name" value="HELICc"/>
    <property type="match status" value="1"/>
</dbReference>
<dbReference type="EMBL" id="ADMD01000007">
    <property type="protein sequence ID" value="EJZ83882.1"/>
    <property type="molecule type" value="Genomic_DNA"/>
</dbReference>
<name>K0YJU0_9ACTN</name>
<keyword evidence="6 11" id="KW-0269">Exonuclease</keyword>
<reference evidence="11 12" key="1">
    <citation type="submission" date="2012-08" db="EMBL/GenBank/DDBJ databases">
        <title>The Genome Sequence of Slackia piriformis YIT 12062.</title>
        <authorList>
            <consortium name="The Broad Institute Genome Sequencing Platform"/>
            <person name="Earl A."/>
            <person name="Ward D."/>
            <person name="Feldgarden M."/>
            <person name="Gevers D."/>
            <person name="Morotomi M."/>
            <person name="Walker B."/>
            <person name="Young S.K."/>
            <person name="Zeng Q."/>
            <person name="Gargeya S."/>
            <person name="Fitzgerald M."/>
            <person name="Haas B."/>
            <person name="Abouelleil A."/>
            <person name="Alvarado L."/>
            <person name="Arachchi H.M."/>
            <person name="Berlin A.M."/>
            <person name="Chapman S.B."/>
            <person name="Goldberg J."/>
            <person name="Griggs A."/>
            <person name="Gujja S."/>
            <person name="Hansen M."/>
            <person name="Howarth C."/>
            <person name="Imamovic A."/>
            <person name="Larimer J."/>
            <person name="McCowen C."/>
            <person name="Montmayeur A."/>
            <person name="Murphy C."/>
            <person name="Neiman D."/>
            <person name="Pearson M."/>
            <person name="Priest M."/>
            <person name="Roberts A."/>
            <person name="Saif S."/>
            <person name="Shea T."/>
            <person name="Sisk P."/>
            <person name="Sykes S."/>
            <person name="Wortman J."/>
            <person name="Nusbaum C."/>
            <person name="Birren B."/>
        </authorList>
    </citation>
    <scope>NUCLEOTIDE SEQUENCE [LARGE SCALE GENOMIC DNA]</scope>
    <source>
        <strain evidence="11 12">YIT 12062</strain>
    </source>
</reference>
<dbReference type="InterPro" id="IPR051673">
    <property type="entry name" value="SSDNA_exonuclease_RecJ"/>
</dbReference>
<feature type="domain" description="Helicase C-terminal" evidence="10">
    <location>
        <begin position="836"/>
        <end position="986"/>
    </location>
</feature>
<dbReference type="SUPFAM" id="SSF64182">
    <property type="entry name" value="DHH phosphoesterases"/>
    <property type="match status" value="1"/>
</dbReference>
<dbReference type="eggNOG" id="COG0608">
    <property type="taxonomic scope" value="Bacteria"/>
</dbReference>
<evidence type="ECO:0000256" key="2">
    <source>
        <dbReference type="ARBA" id="ARBA00019841"/>
    </source>
</evidence>
<dbReference type="Pfam" id="PF17768">
    <property type="entry name" value="RecJ_OB"/>
    <property type="match status" value="1"/>
</dbReference>
<dbReference type="InterPro" id="IPR001667">
    <property type="entry name" value="DDH_dom"/>
</dbReference>
<keyword evidence="12" id="KW-1185">Reference proteome</keyword>
<dbReference type="InterPro" id="IPR014001">
    <property type="entry name" value="Helicase_ATP-bd"/>
</dbReference>
<dbReference type="Pfam" id="PF00270">
    <property type="entry name" value="DEAD"/>
    <property type="match status" value="1"/>
</dbReference>
<dbReference type="Pfam" id="PF02272">
    <property type="entry name" value="DHHA1"/>
    <property type="match status" value="1"/>
</dbReference>
<evidence type="ECO:0000256" key="1">
    <source>
        <dbReference type="ARBA" id="ARBA00005915"/>
    </source>
</evidence>
<evidence type="ECO:0000256" key="3">
    <source>
        <dbReference type="ARBA" id="ARBA00022722"/>
    </source>
</evidence>
<dbReference type="Gene3D" id="3.40.50.300">
    <property type="entry name" value="P-loop containing nucleotide triphosphate hydrolases"/>
    <property type="match status" value="2"/>
</dbReference>
<dbReference type="PROSITE" id="PS51192">
    <property type="entry name" value="HELICASE_ATP_BIND_1"/>
    <property type="match status" value="1"/>
</dbReference>
<dbReference type="InterPro" id="IPR011545">
    <property type="entry name" value="DEAD/DEAH_box_helicase_dom"/>
</dbReference>
<dbReference type="Pfam" id="PF01368">
    <property type="entry name" value="DHH"/>
    <property type="match status" value="1"/>
</dbReference>
<dbReference type="InterPro" id="IPR041122">
    <property type="entry name" value="RecJ_OB"/>
</dbReference>
<dbReference type="InterPro" id="IPR027417">
    <property type="entry name" value="P-loop_NTPase"/>
</dbReference>
<dbReference type="PANTHER" id="PTHR30255:SF2">
    <property type="entry name" value="SINGLE-STRANDED-DNA-SPECIFIC EXONUCLEASE RECJ"/>
    <property type="match status" value="1"/>
</dbReference>
<dbReference type="GO" id="GO:0005524">
    <property type="term" value="F:ATP binding"/>
    <property type="evidence" value="ECO:0007669"/>
    <property type="project" value="UniProtKB-KW"/>
</dbReference>
<dbReference type="PANTHER" id="PTHR30255">
    <property type="entry name" value="SINGLE-STRANDED-DNA-SPECIFIC EXONUCLEASE RECJ"/>
    <property type="match status" value="1"/>
</dbReference>
<keyword evidence="3" id="KW-0540">Nuclease</keyword>